<gene>
    <name evidence="1" type="ORF">UW78_C0006G0051</name>
</gene>
<evidence type="ECO:0000313" key="1">
    <source>
        <dbReference type="EMBL" id="KKT81686.1"/>
    </source>
</evidence>
<dbReference type="EMBL" id="LCJQ01000006">
    <property type="protein sequence ID" value="KKT81686.1"/>
    <property type="molecule type" value="Genomic_DNA"/>
</dbReference>
<name>A0A0G1KD98_9BACT</name>
<evidence type="ECO:0000313" key="2">
    <source>
        <dbReference type="Proteomes" id="UP000034595"/>
    </source>
</evidence>
<dbReference type="Proteomes" id="UP000034595">
    <property type="component" value="Unassembled WGS sequence"/>
</dbReference>
<proteinExistence type="predicted"/>
<organism evidence="1 2">
    <name type="scientific">Candidatus Azambacteria bacterium GW2011_GWA1_44_9</name>
    <dbReference type="NCBI Taxonomy" id="1618610"/>
    <lineage>
        <taxon>Bacteria</taxon>
        <taxon>Candidatus Azamiibacteriota</taxon>
    </lineage>
</organism>
<dbReference type="AntiFam" id="ANF00010">
    <property type="entry name" value="tRNA translation"/>
</dbReference>
<sequence length="47" mass="4954">MVAFLVNFSIIPITYSVIAQSVERLAVNEDVPGSSPGHGAKTVMPPI</sequence>
<dbReference type="AlphaFoldDB" id="A0A0G1KD98"/>
<comment type="caution">
    <text evidence="1">The sequence shown here is derived from an EMBL/GenBank/DDBJ whole genome shotgun (WGS) entry which is preliminary data.</text>
</comment>
<reference evidence="1 2" key="1">
    <citation type="journal article" date="2015" name="Nature">
        <title>rRNA introns, odd ribosomes, and small enigmatic genomes across a large radiation of phyla.</title>
        <authorList>
            <person name="Brown C.T."/>
            <person name="Hug L.A."/>
            <person name="Thomas B.C."/>
            <person name="Sharon I."/>
            <person name="Castelle C.J."/>
            <person name="Singh A."/>
            <person name="Wilkins M.J."/>
            <person name="Williams K.H."/>
            <person name="Banfield J.F."/>
        </authorList>
    </citation>
    <scope>NUCLEOTIDE SEQUENCE [LARGE SCALE GENOMIC DNA]</scope>
</reference>
<protein>
    <submittedName>
        <fullName evidence="1">Uncharacterized protein</fullName>
    </submittedName>
</protein>
<accession>A0A0G1KD98</accession>